<dbReference type="AlphaFoldDB" id="A0A8B6GWZ6"/>
<gene>
    <name evidence="2" type="ORF">MGAL_10B059795</name>
</gene>
<evidence type="ECO:0000256" key="1">
    <source>
        <dbReference type="SAM" id="MobiDB-lite"/>
    </source>
</evidence>
<sequence length="223" mass="25946">MLTSGRLGFGNIQQPLWQSGDARHRREPVQQEVGEEEDRQVRAVSMKQQGQYMKWEMARPREISWHEISRCGEWSRSLGHTEEEETKIEKGQKFINFIKRGGESSRNTYSKVIGNCSGATANDWGMQADVGGKTTFPRQILTTTLQPIIVLWSRISRHVILVELTVPWKTRLEEDNERKLAKYQELVTDRSKRRIGGHGIFQWRKDVKALFLKRFGEHWGPLN</sequence>
<keyword evidence="3" id="KW-1185">Reference proteome</keyword>
<dbReference type="EMBL" id="UYJE01009102">
    <property type="protein sequence ID" value="VDI70052.1"/>
    <property type="molecule type" value="Genomic_DNA"/>
</dbReference>
<feature type="region of interest" description="Disordered" evidence="1">
    <location>
        <begin position="1"/>
        <end position="40"/>
    </location>
</feature>
<evidence type="ECO:0000313" key="3">
    <source>
        <dbReference type="Proteomes" id="UP000596742"/>
    </source>
</evidence>
<evidence type="ECO:0000313" key="2">
    <source>
        <dbReference type="EMBL" id="VDI70052.1"/>
    </source>
</evidence>
<reference evidence="2" key="1">
    <citation type="submission" date="2018-11" db="EMBL/GenBank/DDBJ databases">
        <authorList>
            <person name="Alioto T."/>
            <person name="Alioto T."/>
        </authorList>
    </citation>
    <scope>NUCLEOTIDE SEQUENCE</scope>
</reference>
<dbReference type="Proteomes" id="UP000596742">
    <property type="component" value="Unassembled WGS sequence"/>
</dbReference>
<proteinExistence type="predicted"/>
<dbReference type="OrthoDB" id="6038825at2759"/>
<accession>A0A8B6GWZ6</accession>
<name>A0A8B6GWZ6_MYTGA</name>
<protein>
    <submittedName>
        <fullName evidence="2">Uncharacterized protein</fullName>
    </submittedName>
</protein>
<organism evidence="2 3">
    <name type="scientific">Mytilus galloprovincialis</name>
    <name type="common">Mediterranean mussel</name>
    <dbReference type="NCBI Taxonomy" id="29158"/>
    <lineage>
        <taxon>Eukaryota</taxon>
        <taxon>Metazoa</taxon>
        <taxon>Spiralia</taxon>
        <taxon>Lophotrochozoa</taxon>
        <taxon>Mollusca</taxon>
        <taxon>Bivalvia</taxon>
        <taxon>Autobranchia</taxon>
        <taxon>Pteriomorphia</taxon>
        <taxon>Mytilida</taxon>
        <taxon>Mytiloidea</taxon>
        <taxon>Mytilidae</taxon>
        <taxon>Mytilinae</taxon>
        <taxon>Mytilus</taxon>
    </lineage>
</organism>
<comment type="caution">
    <text evidence="2">The sequence shown here is derived from an EMBL/GenBank/DDBJ whole genome shotgun (WGS) entry which is preliminary data.</text>
</comment>